<feature type="transmembrane region" description="Helical" evidence="1">
    <location>
        <begin position="6"/>
        <end position="26"/>
    </location>
</feature>
<dbReference type="RefSeq" id="WP_282911391.1">
    <property type="nucleotide sequence ID" value="NZ_JAGRPV010000001.1"/>
</dbReference>
<organism evidence="2 3">
    <name type="scientific">Cohnella hashimotonis</name>
    <dbReference type="NCBI Taxonomy" id="2826895"/>
    <lineage>
        <taxon>Bacteria</taxon>
        <taxon>Bacillati</taxon>
        <taxon>Bacillota</taxon>
        <taxon>Bacilli</taxon>
        <taxon>Bacillales</taxon>
        <taxon>Paenibacillaceae</taxon>
        <taxon>Cohnella</taxon>
    </lineage>
</organism>
<feature type="transmembrane region" description="Helical" evidence="1">
    <location>
        <begin position="33"/>
        <end position="54"/>
    </location>
</feature>
<reference evidence="2" key="1">
    <citation type="submission" date="2023-04" db="EMBL/GenBank/DDBJ databases">
        <title>Comparative genomic analysis of Cohnella hashimotonis sp. nov., isolated from the International Space Station.</title>
        <authorList>
            <person name="Venkateswaran K."/>
            <person name="Simpson A."/>
        </authorList>
    </citation>
    <scope>NUCLEOTIDE SEQUENCE</scope>
    <source>
        <strain evidence="2">F6_2S_P_1</strain>
    </source>
</reference>
<protein>
    <recommendedName>
        <fullName evidence="4">2TM domain-containing protein</fullName>
    </recommendedName>
</protein>
<dbReference type="EMBL" id="JAGRPV010000001">
    <property type="protein sequence ID" value="MDI4648696.1"/>
    <property type="molecule type" value="Genomic_DNA"/>
</dbReference>
<name>A0ABT6TPB4_9BACL</name>
<evidence type="ECO:0008006" key="4">
    <source>
        <dbReference type="Google" id="ProtNLM"/>
    </source>
</evidence>
<evidence type="ECO:0000313" key="3">
    <source>
        <dbReference type="Proteomes" id="UP001161691"/>
    </source>
</evidence>
<sequence>MIGVIIGCEIAFWVLILAGLACRYLLKWKKTGSVLLLLTPGVDIVLLAVTVIHLKQGAEATFVHGLSAVYIGVSIAFGHAMIRWADERFAHRFAGGAAPKPKARFGREHARQERLGWFKHLLAWAIGCLCLAGMIYLVDDADSTEQLVQVIRLWSVVLGIDFLISFSYTLSPKKEKHES</sequence>
<feature type="transmembrane region" description="Helical" evidence="1">
    <location>
        <begin position="150"/>
        <end position="170"/>
    </location>
</feature>
<proteinExistence type="predicted"/>
<keyword evidence="1" id="KW-0812">Transmembrane</keyword>
<comment type="caution">
    <text evidence="2">The sequence shown here is derived from an EMBL/GenBank/DDBJ whole genome shotgun (WGS) entry which is preliminary data.</text>
</comment>
<feature type="transmembrane region" description="Helical" evidence="1">
    <location>
        <begin position="60"/>
        <end position="82"/>
    </location>
</feature>
<keyword evidence="1" id="KW-1133">Transmembrane helix</keyword>
<keyword evidence="1" id="KW-0472">Membrane</keyword>
<evidence type="ECO:0000256" key="1">
    <source>
        <dbReference type="SAM" id="Phobius"/>
    </source>
</evidence>
<gene>
    <name evidence="2" type="ORF">KB449_27325</name>
</gene>
<keyword evidence="3" id="KW-1185">Reference proteome</keyword>
<evidence type="ECO:0000313" key="2">
    <source>
        <dbReference type="EMBL" id="MDI4648696.1"/>
    </source>
</evidence>
<accession>A0ABT6TPB4</accession>
<dbReference type="Proteomes" id="UP001161691">
    <property type="component" value="Unassembled WGS sequence"/>
</dbReference>
<feature type="transmembrane region" description="Helical" evidence="1">
    <location>
        <begin position="121"/>
        <end position="138"/>
    </location>
</feature>